<keyword evidence="1" id="KW-1133">Transmembrane helix</keyword>
<dbReference type="EMBL" id="WBZB01000012">
    <property type="protein sequence ID" value="KAB3531776.1"/>
    <property type="molecule type" value="Genomic_DNA"/>
</dbReference>
<keyword evidence="3" id="KW-0482">Metalloprotease</keyword>
<keyword evidence="1" id="KW-0812">Transmembrane</keyword>
<dbReference type="Pfam" id="PF02517">
    <property type="entry name" value="Rce1-like"/>
    <property type="match status" value="1"/>
</dbReference>
<keyword evidence="3" id="KW-0645">Protease</keyword>
<dbReference type="OrthoDB" id="4177129at2"/>
<gene>
    <name evidence="3" type="ORF">F8153_03395</name>
</gene>
<feature type="domain" description="CAAX prenyl protease 2/Lysostaphin resistance protein A-like" evidence="2">
    <location>
        <begin position="142"/>
        <end position="228"/>
    </location>
</feature>
<sequence>MCLLRTLWRVIKYMLIFLLFREASILIFSFLTDHILTSVKHVNDVNWIRRELIKNKTAITYVISAVSSLLVFSQMIKRKKMNIYEICHFTKLPKDKAIISFIAGIALIFCSSIVLAIIRSILPAAYESHAENINLLTQGGTFQLLLFGGIIAPLFEEVMIRGLIFNEFLKTVSIKKAILAQAIIFGILHFNLTQGVYTTILGIFYGLAFYWTGSIWSPVLMHMSGNLFTLGMSIIGQNIVKVNPIAIGVITVFMLFCVFVLTPYTFSYLYRKRVTYKNIDR</sequence>
<dbReference type="PANTHER" id="PTHR36435:SF1">
    <property type="entry name" value="CAAX AMINO TERMINAL PROTEASE FAMILY PROTEIN"/>
    <property type="match status" value="1"/>
</dbReference>
<dbReference type="GO" id="GO:0080120">
    <property type="term" value="P:CAAX-box protein maturation"/>
    <property type="evidence" value="ECO:0007669"/>
    <property type="project" value="UniProtKB-ARBA"/>
</dbReference>
<evidence type="ECO:0000259" key="2">
    <source>
        <dbReference type="Pfam" id="PF02517"/>
    </source>
</evidence>
<proteinExistence type="predicted"/>
<feature type="transmembrane region" description="Helical" evidence="1">
    <location>
        <begin position="142"/>
        <end position="160"/>
    </location>
</feature>
<keyword evidence="4" id="KW-1185">Reference proteome</keyword>
<dbReference type="GO" id="GO:0008237">
    <property type="term" value="F:metallopeptidase activity"/>
    <property type="evidence" value="ECO:0007669"/>
    <property type="project" value="UniProtKB-KW"/>
</dbReference>
<evidence type="ECO:0000256" key="1">
    <source>
        <dbReference type="SAM" id="Phobius"/>
    </source>
</evidence>
<dbReference type="GO" id="GO:0006508">
    <property type="term" value="P:proteolysis"/>
    <property type="evidence" value="ECO:0007669"/>
    <property type="project" value="UniProtKB-KW"/>
</dbReference>
<keyword evidence="1" id="KW-0472">Membrane</keyword>
<dbReference type="RefSeq" id="WP_151864956.1">
    <property type="nucleotide sequence ID" value="NZ_WBZB01000012.1"/>
</dbReference>
<feature type="transmembrane region" description="Helical" evidence="1">
    <location>
        <begin position="196"/>
        <end position="212"/>
    </location>
</feature>
<reference evidence="3 4" key="1">
    <citation type="submission" date="2019-10" db="EMBL/GenBank/DDBJ databases">
        <title>Alkaliphilus serpentinus sp. nov. and Alkaliphilus pronyensis sp. nov., two novel anaerobic alkaliphilic species isolated from the serpentinized-hosted hydrothermal field of the Prony Bay (New Caledonia).</title>
        <authorList>
            <person name="Postec A."/>
        </authorList>
    </citation>
    <scope>NUCLEOTIDE SEQUENCE [LARGE SCALE GENOMIC DNA]</scope>
    <source>
        <strain evidence="3 4">LacT</strain>
    </source>
</reference>
<comment type="caution">
    <text evidence="3">The sequence shown here is derived from an EMBL/GenBank/DDBJ whole genome shotgun (WGS) entry which is preliminary data.</text>
</comment>
<dbReference type="GO" id="GO:0004175">
    <property type="term" value="F:endopeptidase activity"/>
    <property type="evidence" value="ECO:0007669"/>
    <property type="project" value="UniProtKB-ARBA"/>
</dbReference>
<keyword evidence="3" id="KW-0378">Hydrolase</keyword>
<organism evidence="3 4">
    <name type="scientific">Alkaliphilus serpentinus</name>
    <dbReference type="NCBI Taxonomy" id="1482731"/>
    <lineage>
        <taxon>Bacteria</taxon>
        <taxon>Bacillati</taxon>
        <taxon>Bacillota</taxon>
        <taxon>Clostridia</taxon>
        <taxon>Peptostreptococcales</taxon>
        <taxon>Natronincolaceae</taxon>
        <taxon>Alkaliphilus</taxon>
    </lineage>
</organism>
<feature type="transmembrane region" description="Helical" evidence="1">
    <location>
        <begin position="97"/>
        <end position="122"/>
    </location>
</feature>
<dbReference type="InterPro" id="IPR052710">
    <property type="entry name" value="CAAX_protease"/>
</dbReference>
<dbReference type="AlphaFoldDB" id="A0A833M8V3"/>
<dbReference type="InterPro" id="IPR003675">
    <property type="entry name" value="Rce1/LyrA-like_dom"/>
</dbReference>
<feature type="transmembrane region" description="Helical" evidence="1">
    <location>
        <begin position="58"/>
        <end position="76"/>
    </location>
</feature>
<feature type="transmembrane region" description="Helical" evidence="1">
    <location>
        <begin position="245"/>
        <end position="270"/>
    </location>
</feature>
<feature type="transmembrane region" description="Helical" evidence="1">
    <location>
        <begin position="219"/>
        <end position="239"/>
    </location>
</feature>
<evidence type="ECO:0000313" key="3">
    <source>
        <dbReference type="EMBL" id="KAB3531776.1"/>
    </source>
</evidence>
<protein>
    <submittedName>
        <fullName evidence="3">CPBP family intramembrane metalloprotease</fullName>
    </submittedName>
</protein>
<dbReference type="PANTHER" id="PTHR36435">
    <property type="entry name" value="SLR1288 PROTEIN"/>
    <property type="match status" value="1"/>
</dbReference>
<dbReference type="Proteomes" id="UP000465601">
    <property type="component" value="Unassembled WGS sequence"/>
</dbReference>
<evidence type="ECO:0000313" key="4">
    <source>
        <dbReference type="Proteomes" id="UP000465601"/>
    </source>
</evidence>
<accession>A0A833M8V3</accession>
<feature type="transmembrane region" description="Helical" evidence="1">
    <location>
        <begin position="12"/>
        <end position="31"/>
    </location>
</feature>
<name>A0A833M8V3_9FIRM</name>